<dbReference type="Proteomes" id="UP000072189">
    <property type="component" value="Unassembled WGS sequence"/>
</dbReference>
<dbReference type="AlphaFoldDB" id="A0A147F530"/>
<evidence type="ECO:0000313" key="5">
    <source>
        <dbReference type="EMBL" id="KTS09354.1"/>
    </source>
</evidence>
<dbReference type="PANTHER" id="PTHR11280">
    <property type="entry name" value="GLUCOSAMINE-6-PHOSPHATE ISOMERASE"/>
    <property type="match status" value="1"/>
</dbReference>
<dbReference type="CDD" id="cd01399">
    <property type="entry name" value="GlcN6P_deaminase"/>
    <property type="match status" value="1"/>
</dbReference>
<dbReference type="EMBL" id="LDRV01000089">
    <property type="protein sequence ID" value="KTS09354.1"/>
    <property type="molecule type" value="Genomic_DNA"/>
</dbReference>
<dbReference type="InterPro" id="IPR004547">
    <property type="entry name" value="Glucosamine6P_isomerase"/>
</dbReference>
<gene>
    <name evidence="5" type="ORF">RSA3_13505</name>
</gene>
<keyword evidence="1" id="KW-0378">Hydrolase</keyword>
<dbReference type="Gene3D" id="3.40.50.1360">
    <property type="match status" value="1"/>
</dbReference>
<dbReference type="GO" id="GO:0019262">
    <property type="term" value="P:N-acetylneuraminate catabolic process"/>
    <property type="evidence" value="ECO:0007669"/>
    <property type="project" value="TreeGrafter"/>
</dbReference>
<organism evidence="5 6">
    <name type="scientific">Microbacterium testaceum</name>
    <name type="common">Aureobacterium testaceum</name>
    <name type="synonym">Brevibacterium testaceum</name>
    <dbReference type="NCBI Taxonomy" id="2033"/>
    <lineage>
        <taxon>Bacteria</taxon>
        <taxon>Bacillati</taxon>
        <taxon>Actinomycetota</taxon>
        <taxon>Actinomycetes</taxon>
        <taxon>Micrococcales</taxon>
        <taxon>Microbacteriaceae</taxon>
        <taxon>Microbacterium</taxon>
    </lineage>
</organism>
<sequence>MAEVVITRTAEEASALAADHVARAIAAQPRLVLGVATGSTPERFYRHLARRIAEDGLDTSGVRAFALDEYVGLPADHPESYAAVIERTVTAPLGLDPAHVHVPDGRAADPFAAAAAYDRAIDEAGGVDIQILGIGRNGHIGFNEPGSSLGSRTRVKTLAATTREANARFFTDPEDVPVHCITQGIGTIREARHLVLLAFGTDKSAALAGAVEGPVSASLPGSAIQLHPHVTVLADEDAARELALADAYREAWRLKPAAQGF</sequence>
<dbReference type="GO" id="GO:0004342">
    <property type="term" value="F:glucosamine-6-phosphate deaminase activity"/>
    <property type="evidence" value="ECO:0007669"/>
    <property type="project" value="UniProtKB-UniRule"/>
</dbReference>
<dbReference type="GO" id="GO:0005975">
    <property type="term" value="P:carbohydrate metabolic process"/>
    <property type="evidence" value="ECO:0007669"/>
    <property type="project" value="InterPro"/>
</dbReference>
<dbReference type="InterPro" id="IPR018321">
    <property type="entry name" value="Glucosamine6P_isomerase_CS"/>
</dbReference>
<dbReference type="EC" id="3.5.99.6" evidence="3"/>
<dbReference type="RefSeq" id="WP_058614704.1">
    <property type="nucleotide sequence ID" value="NZ_LDRR01000049.1"/>
</dbReference>
<dbReference type="PATRIC" id="fig|2033.4.peg.2660"/>
<dbReference type="GO" id="GO:0042802">
    <property type="term" value="F:identical protein binding"/>
    <property type="evidence" value="ECO:0007669"/>
    <property type="project" value="TreeGrafter"/>
</dbReference>
<dbReference type="GO" id="GO:0006046">
    <property type="term" value="P:N-acetylglucosamine catabolic process"/>
    <property type="evidence" value="ECO:0007669"/>
    <property type="project" value="UniProtKB-UniRule"/>
</dbReference>
<evidence type="ECO:0000259" key="4">
    <source>
        <dbReference type="Pfam" id="PF01182"/>
    </source>
</evidence>
<dbReference type="Pfam" id="PF01182">
    <property type="entry name" value="Glucosamine_iso"/>
    <property type="match status" value="1"/>
</dbReference>
<dbReference type="SUPFAM" id="SSF100950">
    <property type="entry name" value="NagB/RpiA/CoA transferase-like"/>
    <property type="match status" value="1"/>
</dbReference>
<dbReference type="NCBIfam" id="TIGR00502">
    <property type="entry name" value="nagB"/>
    <property type="match status" value="1"/>
</dbReference>
<dbReference type="InterPro" id="IPR037171">
    <property type="entry name" value="NagB/RpiA_transferase-like"/>
</dbReference>
<evidence type="ECO:0000256" key="2">
    <source>
        <dbReference type="ARBA" id="ARBA00023277"/>
    </source>
</evidence>
<dbReference type="GO" id="GO:0005737">
    <property type="term" value="C:cytoplasm"/>
    <property type="evidence" value="ECO:0007669"/>
    <property type="project" value="TreeGrafter"/>
</dbReference>
<evidence type="ECO:0000256" key="3">
    <source>
        <dbReference type="NCBIfam" id="TIGR00502"/>
    </source>
</evidence>
<reference evidence="5 6" key="1">
    <citation type="journal article" date="2016" name="Front. Microbiol.">
        <title>Genomic Resource of Rice Seed Associated Bacteria.</title>
        <authorList>
            <person name="Midha S."/>
            <person name="Bansal K."/>
            <person name="Sharma S."/>
            <person name="Kumar N."/>
            <person name="Patil P.P."/>
            <person name="Chaudhry V."/>
            <person name="Patil P.B."/>
        </authorList>
    </citation>
    <scope>NUCLEOTIDE SEQUENCE [LARGE SCALE GENOMIC DNA]</scope>
    <source>
        <strain evidence="5 6">RSA3</strain>
    </source>
</reference>
<dbReference type="InterPro" id="IPR006148">
    <property type="entry name" value="Glc/Gal-6P_isomerase"/>
</dbReference>
<accession>A0A147F530</accession>
<name>A0A147F530_MICTE</name>
<dbReference type="GO" id="GO:0006043">
    <property type="term" value="P:glucosamine catabolic process"/>
    <property type="evidence" value="ECO:0007669"/>
    <property type="project" value="TreeGrafter"/>
</dbReference>
<dbReference type="PROSITE" id="PS01161">
    <property type="entry name" value="GLC_GALNAC_ISOMERASE"/>
    <property type="match status" value="1"/>
</dbReference>
<feature type="domain" description="Glucosamine/galactosamine-6-phosphate isomerase" evidence="4">
    <location>
        <begin position="9"/>
        <end position="225"/>
    </location>
</feature>
<protein>
    <recommendedName>
        <fullName evidence="3">Glucosamine-6-phosphate deaminase</fullName>
        <ecNumber evidence="3">3.5.99.6</ecNumber>
    </recommendedName>
</protein>
<dbReference type="PANTHER" id="PTHR11280:SF5">
    <property type="entry name" value="GLUCOSAMINE-6-PHOSPHATE ISOMERASE"/>
    <property type="match status" value="1"/>
</dbReference>
<evidence type="ECO:0000313" key="6">
    <source>
        <dbReference type="Proteomes" id="UP000072189"/>
    </source>
</evidence>
<proteinExistence type="predicted"/>
<keyword evidence="2" id="KW-0119">Carbohydrate metabolism</keyword>
<evidence type="ECO:0000256" key="1">
    <source>
        <dbReference type="ARBA" id="ARBA00022801"/>
    </source>
</evidence>
<comment type="caution">
    <text evidence="5">The sequence shown here is derived from an EMBL/GenBank/DDBJ whole genome shotgun (WGS) entry which is preliminary data.</text>
</comment>
<dbReference type="NCBIfam" id="NF001684">
    <property type="entry name" value="PRK00443.1-4"/>
    <property type="match status" value="1"/>
</dbReference>